<dbReference type="InterPro" id="IPR036179">
    <property type="entry name" value="Ig-like_dom_sf"/>
</dbReference>
<dbReference type="PROSITE" id="PS50835">
    <property type="entry name" value="IG_LIKE"/>
    <property type="match status" value="2"/>
</dbReference>
<feature type="region of interest" description="Disordered" evidence="7">
    <location>
        <begin position="1"/>
        <end position="57"/>
    </location>
</feature>
<feature type="domain" description="Ig-like" evidence="9">
    <location>
        <begin position="1053"/>
        <end position="1145"/>
    </location>
</feature>
<feature type="domain" description="Ig-like" evidence="9">
    <location>
        <begin position="932"/>
        <end position="1021"/>
    </location>
</feature>
<dbReference type="InterPro" id="IPR013783">
    <property type="entry name" value="Ig-like_fold"/>
</dbReference>
<sequence length="1182" mass="134272">KKKIKTKKRDSTTEEITPEGVEQIAVEETVEVTEKKPQEFPSDKDVVKPTESDEQIETTAELLPESLVKDIEIIPMESSSTLSKGKIEEDSVTITRTDKTTAPEEVQPEEEQTSEITLKKKIKKPKSITESTVEVKPELEKSVETTTEEFVEISTVPSETVSESVTLTKPDKTTAPEEVQPEVEQTSEITLKKKIKKPKSITESTVEVKPESVESVTEETVKISTVPSETVSESVTLTKPDKTIAPEEVQPEVEQTSELTLKKKIKKPKSITESTVEVKPESVESVTEETVKISTVPSETVSESLKSSQNWKNLWKQQLKNSLKYLPFPQKQCPNRLHSLNPTKQQYRKKSSQTFTESTVEVKPESVESVTEETVKISTVPSETVSESVTLTKPDKTTVPEEVQPEVEQTSEITLKKKIKKPKSITESTVEVKPESRESVEKTDTTQTFKLRKPSKESIDQTISLNVEQTKKELEDISTEIMIKKKPKQKSVTTEGVISLSKEEDQQRDTESNITVDLSLESNLQTDETSDEIISQTFKLKKTSADSDDQSVSLSIKQNQKQLDDICAEISIKKKSKPRDYSDSQTIHIKDSQDIVESDVNKTIEIRAPIEEDIENITLDLRQKKSIDRQTEEEELEQSFRLPKRKSEESVTFTVDEKKTTISDISTDITIKKKLKPKVCVEEDSASIRIEEQRDITGEEESTFASITLPEEEAVVDTIDSEIETIEKQVIVEKDQVFNIGLKKVNKTEESAESYETEFKAKRISTKKVLDFSETEKSFDLSLAKQKSSDERIKQLDESATIQLDTTPDKSYQISEEAAELTLKKEVEVQEVSALTIKKEIQVEELIATITVVSEVPNMISVSEGDRLYVVERHTSDWWFVRKRLTNESGYIESKNLVDSTAYTHILRNKVEEKIHNIPVYEVEEPDDTFEPRFVRDLQCMYAWVGETVTFECQVEGNPRPTITWFKHSSILKANDEIQMYYEEDNSAKLIIKEVFAEDSGKYTVVAKNSIGYKSYTVDLNVEGEYSDVESVTTSRKSMSRESSIISILEGIPPVFAEPPKSIEIKKGKSFHIEVCVNAQTKPSVRWLRNGIEIKESKRIQMKSTEDIYYYKYRLEVEKASEDDGLYEIIAENKDGFASTTVVVYNEEKKQKPEFTQTFDDLFVEEESDITLSVKYTGHPKP</sequence>
<dbReference type="InterPro" id="IPR013098">
    <property type="entry name" value="Ig_I-set"/>
</dbReference>
<evidence type="ECO:0000256" key="1">
    <source>
        <dbReference type="ARBA" id="ARBA00004496"/>
    </source>
</evidence>
<feature type="region of interest" description="Disordered" evidence="7">
    <location>
        <begin position="378"/>
        <end position="410"/>
    </location>
</feature>
<keyword evidence="5" id="KW-0393">Immunoglobulin domain</keyword>
<evidence type="ECO:0000259" key="8">
    <source>
        <dbReference type="PROSITE" id="PS50002"/>
    </source>
</evidence>
<evidence type="ECO:0000259" key="9">
    <source>
        <dbReference type="PROSITE" id="PS50835"/>
    </source>
</evidence>
<dbReference type="OrthoDB" id="6426872at2759"/>
<dbReference type="SMART" id="SM00408">
    <property type="entry name" value="IGc2"/>
    <property type="match status" value="2"/>
</dbReference>
<organism evidence="10">
    <name type="scientific">Oppiella nova</name>
    <dbReference type="NCBI Taxonomy" id="334625"/>
    <lineage>
        <taxon>Eukaryota</taxon>
        <taxon>Metazoa</taxon>
        <taxon>Ecdysozoa</taxon>
        <taxon>Arthropoda</taxon>
        <taxon>Chelicerata</taxon>
        <taxon>Arachnida</taxon>
        <taxon>Acari</taxon>
        <taxon>Acariformes</taxon>
        <taxon>Sarcoptiformes</taxon>
        <taxon>Oribatida</taxon>
        <taxon>Brachypylina</taxon>
        <taxon>Oppioidea</taxon>
        <taxon>Oppiidae</taxon>
        <taxon>Oppiella</taxon>
    </lineage>
</organism>
<evidence type="ECO:0000256" key="5">
    <source>
        <dbReference type="ARBA" id="ARBA00023319"/>
    </source>
</evidence>
<feature type="region of interest" description="Disordered" evidence="7">
    <location>
        <begin position="423"/>
        <end position="458"/>
    </location>
</feature>
<evidence type="ECO:0000313" key="10">
    <source>
        <dbReference type="EMBL" id="CAD7657279.1"/>
    </source>
</evidence>
<dbReference type="PROSITE" id="PS50002">
    <property type="entry name" value="SH3"/>
    <property type="match status" value="1"/>
</dbReference>
<name>A0A7R9QUF4_9ACAR</name>
<protein>
    <recommendedName>
        <fullName evidence="12">Titin</fullName>
    </recommendedName>
</protein>
<proteinExistence type="inferred from homology"/>
<dbReference type="SUPFAM" id="SSF48726">
    <property type="entry name" value="Immunoglobulin"/>
    <property type="match status" value="2"/>
</dbReference>
<evidence type="ECO:0000313" key="11">
    <source>
        <dbReference type="Proteomes" id="UP000728032"/>
    </source>
</evidence>
<evidence type="ECO:0000256" key="7">
    <source>
        <dbReference type="SAM" id="MobiDB-lite"/>
    </source>
</evidence>
<dbReference type="AlphaFoldDB" id="A0A7R9QUF4"/>
<dbReference type="InterPro" id="IPR001452">
    <property type="entry name" value="SH3_domain"/>
</dbReference>
<dbReference type="Pfam" id="PF07679">
    <property type="entry name" value="I-set"/>
    <property type="match status" value="2"/>
</dbReference>
<dbReference type="Pfam" id="PF00018">
    <property type="entry name" value="SH3_1"/>
    <property type="match status" value="1"/>
</dbReference>
<feature type="region of interest" description="Disordered" evidence="7">
    <location>
        <begin position="80"/>
        <end position="114"/>
    </location>
</feature>
<feature type="region of interest" description="Disordered" evidence="7">
    <location>
        <begin position="150"/>
        <end position="186"/>
    </location>
</feature>
<feature type="compositionally biased region" description="Low complexity" evidence="7">
    <location>
        <begin position="152"/>
        <end position="168"/>
    </location>
</feature>
<dbReference type="EMBL" id="OC927539">
    <property type="protein sequence ID" value="CAD7657279.1"/>
    <property type="molecule type" value="Genomic_DNA"/>
</dbReference>
<keyword evidence="11" id="KW-1185">Reference proteome</keyword>
<keyword evidence="3 6" id="KW-0728">SH3 domain</keyword>
<feature type="compositionally biased region" description="Basic and acidic residues" evidence="7">
    <location>
        <begin position="430"/>
        <end position="444"/>
    </location>
</feature>
<evidence type="ECO:0000256" key="6">
    <source>
        <dbReference type="PROSITE-ProRule" id="PRU00192"/>
    </source>
</evidence>
<feature type="non-terminal residue" evidence="10">
    <location>
        <position position="1"/>
    </location>
</feature>
<dbReference type="InterPro" id="IPR003598">
    <property type="entry name" value="Ig_sub2"/>
</dbReference>
<feature type="domain" description="SH3" evidence="8">
    <location>
        <begin position="841"/>
        <end position="902"/>
    </location>
</feature>
<dbReference type="SUPFAM" id="SSF50044">
    <property type="entry name" value="SH3-domain"/>
    <property type="match status" value="1"/>
</dbReference>
<evidence type="ECO:0008006" key="12">
    <source>
        <dbReference type="Google" id="ProtNLM"/>
    </source>
</evidence>
<accession>A0A7R9QUF4</accession>
<dbReference type="InterPro" id="IPR003599">
    <property type="entry name" value="Ig_sub"/>
</dbReference>
<evidence type="ECO:0000256" key="2">
    <source>
        <dbReference type="ARBA" id="ARBA00006692"/>
    </source>
</evidence>
<dbReference type="SMART" id="SM00409">
    <property type="entry name" value="IG"/>
    <property type="match status" value="2"/>
</dbReference>
<comment type="subcellular location">
    <subcellularLocation>
        <location evidence="1">Cytoplasm</location>
    </subcellularLocation>
</comment>
<feature type="compositionally biased region" description="Low complexity" evidence="7">
    <location>
        <begin position="378"/>
        <end position="392"/>
    </location>
</feature>
<dbReference type="GO" id="GO:0005737">
    <property type="term" value="C:cytoplasm"/>
    <property type="evidence" value="ECO:0007669"/>
    <property type="project" value="UniProtKB-SubCell"/>
</dbReference>
<dbReference type="InterPro" id="IPR036028">
    <property type="entry name" value="SH3-like_dom_sf"/>
</dbReference>
<feature type="region of interest" description="Disordered" evidence="7">
    <location>
        <begin position="486"/>
        <end position="513"/>
    </location>
</feature>
<dbReference type="Proteomes" id="UP000728032">
    <property type="component" value="Unassembled WGS sequence"/>
</dbReference>
<dbReference type="EMBL" id="CAJPVJ010012714">
    <property type="protein sequence ID" value="CAG2174465.1"/>
    <property type="molecule type" value="Genomic_DNA"/>
</dbReference>
<dbReference type="PANTHER" id="PTHR47633:SF4">
    <property type="entry name" value="MYOPALLADIN ISOFORM X1"/>
    <property type="match status" value="1"/>
</dbReference>
<feature type="non-terminal residue" evidence="10">
    <location>
        <position position="1182"/>
    </location>
</feature>
<dbReference type="InterPro" id="IPR007110">
    <property type="entry name" value="Ig-like_dom"/>
</dbReference>
<gene>
    <name evidence="10" type="ORF">ONB1V03_LOCUS13909</name>
</gene>
<dbReference type="Gene3D" id="2.30.30.40">
    <property type="entry name" value="SH3 Domains"/>
    <property type="match status" value="1"/>
</dbReference>
<feature type="compositionally biased region" description="Basic and acidic residues" evidence="7">
    <location>
        <begin position="32"/>
        <end position="51"/>
    </location>
</feature>
<dbReference type="FunFam" id="2.60.40.10:FF:000425">
    <property type="entry name" value="Myosin light chain kinase"/>
    <property type="match status" value="1"/>
</dbReference>
<dbReference type="PANTHER" id="PTHR47633">
    <property type="entry name" value="IMMUNOGLOBULIN"/>
    <property type="match status" value="1"/>
</dbReference>
<evidence type="ECO:0000256" key="4">
    <source>
        <dbReference type="ARBA" id="ARBA00022490"/>
    </source>
</evidence>
<feature type="compositionally biased region" description="Low complexity" evidence="7">
    <location>
        <begin position="400"/>
        <end position="410"/>
    </location>
</feature>
<feature type="compositionally biased region" description="Basic and acidic residues" evidence="7">
    <location>
        <begin position="501"/>
        <end position="511"/>
    </location>
</feature>
<evidence type="ECO:0000256" key="3">
    <source>
        <dbReference type="ARBA" id="ARBA00022443"/>
    </source>
</evidence>
<reference evidence="10" key="1">
    <citation type="submission" date="2020-11" db="EMBL/GenBank/DDBJ databases">
        <authorList>
            <person name="Tran Van P."/>
        </authorList>
    </citation>
    <scope>NUCLEOTIDE SEQUENCE</scope>
</reference>
<comment type="similarity">
    <text evidence="2">Belongs to the protein kinase superfamily. CAMK Ser/Thr protein kinase family.</text>
</comment>
<keyword evidence="4" id="KW-0963">Cytoplasm</keyword>
<dbReference type="Gene3D" id="2.60.40.10">
    <property type="entry name" value="Immunoglobulins"/>
    <property type="match status" value="2"/>
</dbReference>